<dbReference type="EMBL" id="FOTW01000005">
    <property type="protein sequence ID" value="SFL54929.1"/>
    <property type="molecule type" value="Genomic_DNA"/>
</dbReference>
<dbReference type="Proteomes" id="UP000199470">
    <property type="component" value="Unassembled WGS sequence"/>
</dbReference>
<proteinExistence type="predicted"/>
<keyword evidence="2" id="KW-1185">Reference proteome</keyword>
<evidence type="ECO:0000313" key="2">
    <source>
        <dbReference type="Proteomes" id="UP000199470"/>
    </source>
</evidence>
<evidence type="ECO:0000313" key="1">
    <source>
        <dbReference type="EMBL" id="SFL54929.1"/>
    </source>
</evidence>
<organism evidence="1 2">
    <name type="scientific">Rugamonas rubra</name>
    <dbReference type="NCBI Taxonomy" id="758825"/>
    <lineage>
        <taxon>Bacteria</taxon>
        <taxon>Pseudomonadati</taxon>
        <taxon>Pseudomonadota</taxon>
        <taxon>Betaproteobacteria</taxon>
        <taxon>Burkholderiales</taxon>
        <taxon>Oxalobacteraceae</taxon>
        <taxon>Telluria group</taxon>
        <taxon>Rugamonas</taxon>
    </lineage>
</organism>
<sequence length="222" mass="24810">MYILNPVNRHVYATRLAATAALISSICRNRDVALLSQMLGVQTCDLFFDATIRMRHNDCGIPLFRIIVCRRVDVGDNIQPIEIVVHRVDIDFARLILCDRTAIHECVGILLVVGCDGGGRCGHGTDSYACQRKGNGGCTEKRPPIDVNFYVLHSELHLRIRIATPAQRFAPPHLVNPAFSLQGSARPDRLFQRCSGLTLENVYCREFQYQEGVPGGHDRHVC</sequence>
<protein>
    <submittedName>
        <fullName evidence="1">Uncharacterized protein</fullName>
    </submittedName>
</protein>
<reference evidence="1 2" key="1">
    <citation type="submission" date="2016-10" db="EMBL/GenBank/DDBJ databases">
        <authorList>
            <person name="de Groot N.N."/>
        </authorList>
    </citation>
    <scope>NUCLEOTIDE SEQUENCE [LARGE SCALE GENOMIC DNA]</scope>
    <source>
        <strain evidence="1 2">ATCC 43154</strain>
    </source>
</reference>
<gene>
    <name evidence="1" type="ORF">SAMN02982985_00627</name>
</gene>
<dbReference type="AlphaFoldDB" id="A0A1I4IKJ6"/>
<name>A0A1I4IKJ6_9BURK</name>
<accession>A0A1I4IKJ6</accession>